<dbReference type="CDD" id="cd18084">
    <property type="entry name" value="RsmE-like"/>
    <property type="match status" value="1"/>
</dbReference>
<dbReference type="Proteomes" id="UP001320898">
    <property type="component" value="Unassembled WGS sequence"/>
</dbReference>
<sequence>MSKPQRLFVEAPLSQGARVPLPNDQAHYLLNVMRRGDGDPVVLFNGCDGEWRGAIRKTGKRTVAVDLAEKMRDQSAPCDIDYCFAPIKRARLDFIAQKATELGAARLQPIVTRFTVSERVKTERLVANAVEAAEQCGILWVPEVAEPMAFDRYLADRDPARTLIFCDEAAPVSDPIEALTAAPEGAFAVLIGPEGGFAEEERELLLRGENVVPLSLGPRVMRADTAGIAALTLLQAVKGDWR</sequence>
<proteinExistence type="inferred from homology"/>
<dbReference type="PIRSF" id="PIRSF015601">
    <property type="entry name" value="MTase_slr0722"/>
    <property type="match status" value="1"/>
</dbReference>
<dbReference type="SUPFAM" id="SSF88697">
    <property type="entry name" value="PUA domain-like"/>
    <property type="match status" value="1"/>
</dbReference>
<evidence type="ECO:0000259" key="14">
    <source>
        <dbReference type="Pfam" id="PF20260"/>
    </source>
</evidence>
<evidence type="ECO:0000256" key="8">
    <source>
        <dbReference type="ARBA" id="ARBA00022679"/>
    </source>
</evidence>
<evidence type="ECO:0000256" key="6">
    <source>
        <dbReference type="ARBA" id="ARBA00022552"/>
    </source>
</evidence>
<evidence type="ECO:0000313" key="16">
    <source>
        <dbReference type="Proteomes" id="UP001320898"/>
    </source>
</evidence>
<keyword evidence="7 12" id="KW-0489">Methyltransferase</keyword>
<protein>
    <recommendedName>
        <fullName evidence="4 12">Ribosomal RNA small subunit methyltransferase E</fullName>
        <ecNumber evidence="3 12">2.1.1.193</ecNumber>
    </recommendedName>
</protein>
<comment type="function">
    <text evidence="10 12">Specifically methylates the N3 position of the uracil ring of uridine 1498 (m3U1498) in 16S rRNA. Acts on the fully assembled 30S ribosomal subunit.</text>
</comment>
<evidence type="ECO:0000256" key="1">
    <source>
        <dbReference type="ARBA" id="ARBA00004496"/>
    </source>
</evidence>
<feature type="domain" description="Ribosomal RNA small subunit methyltransferase E PUA-like" evidence="14">
    <location>
        <begin position="21"/>
        <end position="66"/>
    </location>
</feature>
<organism evidence="15 16">
    <name type="scientific">Microbaculum marinisediminis</name>
    <dbReference type="NCBI Taxonomy" id="2931392"/>
    <lineage>
        <taxon>Bacteria</taxon>
        <taxon>Pseudomonadati</taxon>
        <taxon>Pseudomonadota</taxon>
        <taxon>Alphaproteobacteria</taxon>
        <taxon>Hyphomicrobiales</taxon>
        <taxon>Tepidamorphaceae</taxon>
        <taxon>Microbaculum</taxon>
    </lineage>
</organism>
<dbReference type="Gene3D" id="2.40.240.20">
    <property type="entry name" value="Hypothetical PUA domain-like, domain 1"/>
    <property type="match status" value="1"/>
</dbReference>
<dbReference type="RefSeq" id="WP_261613935.1">
    <property type="nucleotide sequence ID" value="NZ_JALIDZ010000001.1"/>
</dbReference>
<keyword evidence="16" id="KW-1185">Reference proteome</keyword>
<keyword evidence="6 12" id="KW-0698">rRNA processing</keyword>
<comment type="similarity">
    <text evidence="2 12">Belongs to the RNA methyltransferase RsmE family.</text>
</comment>
<dbReference type="InterPro" id="IPR029028">
    <property type="entry name" value="Alpha/beta_knot_MTases"/>
</dbReference>
<evidence type="ECO:0000259" key="13">
    <source>
        <dbReference type="Pfam" id="PF04452"/>
    </source>
</evidence>
<dbReference type="SUPFAM" id="SSF75217">
    <property type="entry name" value="alpha/beta knot"/>
    <property type="match status" value="1"/>
</dbReference>
<evidence type="ECO:0000256" key="10">
    <source>
        <dbReference type="ARBA" id="ARBA00025699"/>
    </source>
</evidence>
<gene>
    <name evidence="15" type="ORF">MUB46_00695</name>
</gene>
<keyword evidence="9 12" id="KW-0949">S-adenosyl-L-methionine</keyword>
<keyword evidence="8 12" id="KW-0808">Transferase</keyword>
<dbReference type="InterPro" id="IPR046886">
    <property type="entry name" value="RsmE_MTase_dom"/>
</dbReference>
<evidence type="ECO:0000256" key="2">
    <source>
        <dbReference type="ARBA" id="ARBA00005528"/>
    </source>
</evidence>
<feature type="domain" description="Ribosomal RNA small subunit methyltransferase E methyltransferase" evidence="13">
    <location>
        <begin position="76"/>
        <end position="235"/>
    </location>
</feature>
<accession>A0AAW5QR79</accession>
<evidence type="ECO:0000256" key="7">
    <source>
        <dbReference type="ARBA" id="ARBA00022603"/>
    </source>
</evidence>
<evidence type="ECO:0000256" key="11">
    <source>
        <dbReference type="ARBA" id="ARBA00047944"/>
    </source>
</evidence>
<dbReference type="InterPro" id="IPR046887">
    <property type="entry name" value="RsmE_PUA-like"/>
</dbReference>
<dbReference type="EMBL" id="JALIDZ010000001">
    <property type="protein sequence ID" value="MCT8970367.1"/>
    <property type="molecule type" value="Genomic_DNA"/>
</dbReference>
<dbReference type="NCBIfam" id="TIGR00046">
    <property type="entry name" value="RsmE family RNA methyltransferase"/>
    <property type="match status" value="1"/>
</dbReference>
<dbReference type="InterPro" id="IPR006700">
    <property type="entry name" value="RsmE"/>
</dbReference>
<dbReference type="PANTHER" id="PTHR30027">
    <property type="entry name" value="RIBOSOMAL RNA SMALL SUBUNIT METHYLTRANSFERASE E"/>
    <property type="match status" value="1"/>
</dbReference>
<reference evidence="15 16" key="1">
    <citation type="submission" date="2022-04" db="EMBL/GenBank/DDBJ databases">
        <authorList>
            <person name="Ye Y.-Q."/>
            <person name="Du Z.-J."/>
        </authorList>
    </citation>
    <scope>NUCLEOTIDE SEQUENCE [LARGE SCALE GENOMIC DNA]</scope>
    <source>
        <strain evidence="15 16">A6E488</strain>
    </source>
</reference>
<dbReference type="InterPro" id="IPR015947">
    <property type="entry name" value="PUA-like_sf"/>
</dbReference>
<evidence type="ECO:0000256" key="4">
    <source>
        <dbReference type="ARBA" id="ARBA00013673"/>
    </source>
</evidence>
<dbReference type="NCBIfam" id="NF008696">
    <property type="entry name" value="PRK11713.3-5"/>
    <property type="match status" value="1"/>
</dbReference>
<comment type="caution">
    <text evidence="15">The sequence shown here is derived from an EMBL/GenBank/DDBJ whole genome shotgun (WGS) entry which is preliminary data.</text>
</comment>
<evidence type="ECO:0000313" key="15">
    <source>
        <dbReference type="EMBL" id="MCT8970367.1"/>
    </source>
</evidence>
<dbReference type="PANTHER" id="PTHR30027:SF3">
    <property type="entry name" value="16S RRNA (URACIL(1498)-N(3))-METHYLTRANSFERASE"/>
    <property type="match status" value="1"/>
</dbReference>
<dbReference type="Pfam" id="PF20260">
    <property type="entry name" value="PUA_4"/>
    <property type="match status" value="1"/>
</dbReference>
<keyword evidence="5 12" id="KW-0963">Cytoplasm</keyword>
<evidence type="ECO:0000256" key="12">
    <source>
        <dbReference type="PIRNR" id="PIRNR015601"/>
    </source>
</evidence>
<dbReference type="InterPro" id="IPR029026">
    <property type="entry name" value="tRNA_m1G_MTases_N"/>
</dbReference>
<evidence type="ECO:0000256" key="3">
    <source>
        <dbReference type="ARBA" id="ARBA00012328"/>
    </source>
</evidence>
<dbReference type="Gene3D" id="3.40.1280.10">
    <property type="match status" value="1"/>
</dbReference>
<evidence type="ECO:0000256" key="9">
    <source>
        <dbReference type="ARBA" id="ARBA00022691"/>
    </source>
</evidence>
<comment type="catalytic activity">
    <reaction evidence="11 12">
        <text>uridine(1498) in 16S rRNA + S-adenosyl-L-methionine = N(3)-methyluridine(1498) in 16S rRNA + S-adenosyl-L-homocysteine + H(+)</text>
        <dbReference type="Rhea" id="RHEA:42920"/>
        <dbReference type="Rhea" id="RHEA-COMP:10283"/>
        <dbReference type="Rhea" id="RHEA-COMP:10284"/>
        <dbReference type="ChEBI" id="CHEBI:15378"/>
        <dbReference type="ChEBI" id="CHEBI:57856"/>
        <dbReference type="ChEBI" id="CHEBI:59789"/>
        <dbReference type="ChEBI" id="CHEBI:65315"/>
        <dbReference type="ChEBI" id="CHEBI:74502"/>
        <dbReference type="EC" id="2.1.1.193"/>
    </reaction>
</comment>
<dbReference type="AlphaFoldDB" id="A0AAW5QR79"/>
<name>A0AAW5QR79_9HYPH</name>
<dbReference type="GO" id="GO:0070042">
    <property type="term" value="F:rRNA (uridine-N3-)-methyltransferase activity"/>
    <property type="evidence" value="ECO:0007669"/>
    <property type="project" value="TreeGrafter"/>
</dbReference>
<evidence type="ECO:0000256" key="5">
    <source>
        <dbReference type="ARBA" id="ARBA00022490"/>
    </source>
</evidence>
<comment type="subcellular location">
    <subcellularLocation>
        <location evidence="1 12">Cytoplasm</location>
    </subcellularLocation>
</comment>
<dbReference type="GO" id="GO:0005737">
    <property type="term" value="C:cytoplasm"/>
    <property type="evidence" value="ECO:0007669"/>
    <property type="project" value="UniProtKB-SubCell"/>
</dbReference>
<dbReference type="Pfam" id="PF04452">
    <property type="entry name" value="Methyltrans_RNA"/>
    <property type="match status" value="1"/>
</dbReference>
<dbReference type="EC" id="2.1.1.193" evidence="3 12"/>
<dbReference type="GO" id="GO:0070475">
    <property type="term" value="P:rRNA base methylation"/>
    <property type="evidence" value="ECO:0007669"/>
    <property type="project" value="TreeGrafter"/>
</dbReference>